<reference evidence="3 4" key="1">
    <citation type="submission" date="2018-06" db="EMBL/GenBank/DDBJ databases">
        <authorList>
            <consortium name="Pathogen Informatics"/>
            <person name="Doyle S."/>
        </authorList>
    </citation>
    <scope>NUCLEOTIDE SEQUENCE [LARGE SCALE GENOMIC DNA]</scope>
    <source>
        <strain evidence="3 4">NCTC10343</strain>
    </source>
</reference>
<evidence type="ECO:0000259" key="2">
    <source>
        <dbReference type="PROSITE" id="PS51677"/>
    </source>
</evidence>
<dbReference type="InterPro" id="IPR011330">
    <property type="entry name" value="Glyco_hydro/deAcase_b/a-brl"/>
</dbReference>
<dbReference type="PROSITE" id="PS51677">
    <property type="entry name" value="NODB"/>
    <property type="match status" value="1"/>
</dbReference>
<dbReference type="InterPro" id="IPR002509">
    <property type="entry name" value="NODB_dom"/>
</dbReference>
<organism evidence="3 4">
    <name type="scientific">Paenibacillus polymyxa</name>
    <name type="common">Bacillus polymyxa</name>
    <dbReference type="NCBI Taxonomy" id="1406"/>
    <lineage>
        <taxon>Bacteria</taxon>
        <taxon>Bacillati</taxon>
        <taxon>Bacillota</taxon>
        <taxon>Bacilli</taxon>
        <taxon>Bacillales</taxon>
        <taxon>Paenibacillaceae</taxon>
        <taxon>Paenibacillus</taxon>
    </lineage>
</organism>
<evidence type="ECO:0000256" key="1">
    <source>
        <dbReference type="SAM" id="SignalP"/>
    </source>
</evidence>
<dbReference type="PANTHER" id="PTHR10587">
    <property type="entry name" value="GLYCOSYL TRANSFERASE-RELATED"/>
    <property type="match status" value="1"/>
</dbReference>
<dbReference type="AlphaFoldDB" id="A0A378XXN3"/>
<keyword evidence="1" id="KW-0732">Signal</keyword>
<keyword evidence="3" id="KW-0858">Xylan degradation</keyword>
<dbReference type="CDD" id="cd10944">
    <property type="entry name" value="CE4_SmPgdA_like"/>
    <property type="match status" value="1"/>
</dbReference>
<feature type="domain" description="NodB homology" evidence="2">
    <location>
        <begin position="177"/>
        <end position="363"/>
    </location>
</feature>
<proteinExistence type="predicted"/>
<dbReference type="PANTHER" id="PTHR10587:SF125">
    <property type="entry name" value="POLYSACCHARIDE DEACETYLASE YHEN-RELATED"/>
    <property type="match status" value="1"/>
</dbReference>
<accession>A0A378XXN3</accession>
<dbReference type="Pfam" id="PF01522">
    <property type="entry name" value="Polysacc_deac_1"/>
    <property type="match status" value="1"/>
</dbReference>
<dbReference type="GO" id="GO:0016810">
    <property type="term" value="F:hydrolase activity, acting on carbon-nitrogen (but not peptide) bonds"/>
    <property type="evidence" value="ECO:0007669"/>
    <property type="project" value="InterPro"/>
</dbReference>
<dbReference type="EMBL" id="UGSC01000001">
    <property type="protein sequence ID" value="SUA68832.1"/>
    <property type="molecule type" value="Genomic_DNA"/>
</dbReference>
<dbReference type="Gene3D" id="3.20.20.370">
    <property type="entry name" value="Glycoside hydrolase/deacetylase"/>
    <property type="match status" value="1"/>
</dbReference>
<sequence>MMKLLKVKWMAVCLMAICCLGLLGIHTNTASAQAKAPLLGVNDVLLDSNTIKPVMENDKLYVPIVTLGQKMGITTSANGNTLVLTGHNRSFTLDLNKGDVFERGGCTMVPIRTLTDAFGFTITIPTSNVYRIQNANASLSDAQFLNTFAAEIKQYAAVKPGKTSNTGSTENAKPSSRTIYLSFDDGPTAHTSQLLDILDKYNAKATFFMLGPEIRQHSAVMKRMVDAGHGLGLHGMTHQVKKIYASPAAALAEMNQDNEILFKATGKRTSLIRTPYGSKPYLKKAYRDQLTGAGYHIWDWNIDSNDWRYTKNPEHFVQTVLSDIKRLKKQGRTPVVLMHDKPSTIKVLPQIMAALQKEGYSFEPLNDNLTPLNFWNDHR</sequence>
<name>A0A378XXN3_PAEPO</name>
<dbReference type="Proteomes" id="UP000254400">
    <property type="component" value="Unassembled WGS sequence"/>
</dbReference>
<keyword evidence="3" id="KW-0326">Glycosidase</keyword>
<dbReference type="SUPFAM" id="SSF88713">
    <property type="entry name" value="Glycoside hydrolase/deacetylase"/>
    <property type="match status" value="1"/>
</dbReference>
<evidence type="ECO:0000313" key="4">
    <source>
        <dbReference type="Proteomes" id="UP000254400"/>
    </source>
</evidence>
<feature type="signal peptide" evidence="1">
    <location>
        <begin position="1"/>
        <end position="34"/>
    </location>
</feature>
<evidence type="ECO:0000313" key="3">
    <source>
        <dbReference type="EMBL" id="SUA68832.1"/>
    </source>
</evidence>
<gene>
    <name evidence="3" type="ORF">NCTC10343_01903</name>
</gene>
<keyword evidence="3" id="KW-0378">Hydrolase</keyword>
<dbReference type="InterPro" id="IPR050248">
    <property type="entry name" value="Polysacc_deacetylase_ArnD"/>
</dbReference>
<feature type="chain" id="PRO_5039603739" evidence="1">
    <location>
        <begin position="35"/>
        <end position="379"/>
    </location>
</feature>
<keyword evidence="3" id="KW-0119">Carbohydrate metabolism</keyword>
<protein>
    <submittedName>
        <fullName evidence="3">Xylanase/chitin deacetylase</fullName>
    </submittedName>
</protein>
<dbReference type="GO" id="GO:0016798">
    <property type="term" value="F:hydrolase activity, acting on glycosyl bonds"/>
    <property type="evidence" value="ECO:0007669"/>
    <property type="project" value="UniProtKB-KW"/>
</dbReference>
<dbReference type="GO" id="GO:0045493">
    <property type="term" value="P:xylan catabolic process"/>
    <property type="evidence" value="ECO:0007669"/>
    <property type="project" value="UniProtKB-KW"/>
</dbReference>
<keyword evidence="3" id="KW-0624">Polysaccharide degradation</keyword>